<dbReference type="GO" id="GO:0007064">
    <property type="term" value="P:mitotic sister chromatid cohesion"/>
    <property type="evidence" value="ECO:0007669"/>
    <property type="project" value="InterPro"/>
</dbReference>
<dbReference type="GeneID" id="113857095"/>
<dbReference type="Pfam" id="PF20168">
    <property type="entry name" value="PDS5"/>
    <property type="match status" value="1"/>
</dbReference>
<keyword evidence="4" id="KW-0677">Repeat</keyword>
<organism evidence="12 14">
    <name type="scientific">Abrus precatorius</name>
    <name type="common">Indian licorice</name>
    <name type="synonym">Glycine abrus</name>
    <dbReference type="NCBI Taxonomy" id="3816"/>
    <lineage>
        <taxon>Eukaryota</taxon>
        <taxon>Viridiplantae</taxon>
        <taxon>Streptophyta</taxon>
        <taxon>Embryophyta</taxon>
        <taxon>Tracheophyta</taxon>
        <taxon>Spermatophyta</taxon>
        <taxon>Magnoliopsida</taxon>
        <taxon>eudicotyledons</taxon>
        <taxon>Gunneridae</taxon>
        <taxon>Pentapetalae</taxon>
        <taxon>rosids</taxon>
        <taxon>fabids</taxon>
        <taxon>Fabales</taxon>
        <taxon>Fabaceae</taxon>
        <taxon>Papilionoideae</taxon>
        <taxon>50 kb inversion clade</taxon>
        <taxon>NPAAA clade</taxon>
        <taxon>indigoferoid/millettioid clade</taxon>
        <taxon>Abreae</taxon>
        <taxon>Abrus</taxon>
    </lineage>
</organism>
<comment type="similarity">
    <text evidence="2">Belongs to the PDS5 family.</text>
</comment>
<keyword evidence="6" id="KW-0498">Mitosis</keyword>
<evidence type="ECO:0000256" key="3">
    <source>
        <dbReference type="ARBA" id="ARBA00022618"/>
    </source>
</evidence>
<feature type="region of interest" description="Disordered" evidence="11">
    <location>
        <begin position="1"/>
        <end position="21"/>
    </location>
</feature>
<feature type="compositionally biased region" description="Basic residues" evidence="11">
    <location>
        <begin position="416"/>
        <end position="427"/>
    </location>
</feature>
<feature type="region of interest" description="Disordered" evidence="11">
    <location>
        <begin position="684"/>
        <end position="710"/>
    </location>
</feature>
<evidence type="ECO:0000313" key="12">
    <source>
        <dbReference type="Proteomes" id="UP000694853"/>
    </source>
</evidence>
<evidence type="ECO:0000256" key="4">
    <source>
        <dbReference type="ARBA" id="ARBA00022737"/>
    </source>
</evidence>
<dbReference type="PANTHER" id="PTHR12663:SF69">
    <property type="entry name" value="SISTER CHROMATID COHESION PROTEIN PDS5 HOMOLOG E"/>
    <property type="match status" value="1"/>
</dbReference>
<dbReference type="Proteomes" id="UP000694853">
    <property type="component" value="Unplaced"/>
</dbReference>
<dbReference type="OrthoDB" id="200660at2759"/>
<comment type="function">
    <text evidence="10">Cohesin cofactor dispensable during the meiotic division but playing an important role in DNA repair by homologous recombination (HR) probably by helping SMC5/SMC6 complex. Regulator of sister chromatid cohesion in mitosis which may stabilize cohesin complex association with chromatin. May couple sister chromatid cohesion during mitosis to DNA replication. Cohesion ensures that chromosome partitioning is accurate in both meiotic and mitotic cells and plays an important role in DNA repair.</text>
</comment>
<keyword evidence="8" id="KW-0539">Nucleus</keyword>
<feature type="region of interest" description="Disordered" evidence="11">
    <location>
        <begin position="787"/>
        <end position="890"/>
    </location>
</feature>
<accession>A0A8B8KLG2</accession>
<proteinExistence type="inferred from homology"/>
<feature type="compositionally biased region" description="Basic and acidic residues" evidence="11">
    <location>
        <begin position="868"/>
        <end position="890"/>
    </location>
</feature>
<protein>
    <submittedName>
        <fullName evidence="13 14">Uncharacterized protein LOC113857095</fullName>
    </submittedName>
</protein>
<keyword evidence="3" id="KW-0132">Cell division</keyword>
<reference evidence="12" key="1">
    <citation type="journal article" date="2019" name="Toxins">
        <title>Detection of Abrin-Like and Prepropulchellin-Like Toxin Genes and Transcripts Using Whole Genome Sequencing and Full-Length Transcript Sequencing of Abrus precatorius.</title>
        <authorList>
            <person name="Hovde B.T."/>
            <person name="Daligault H.E."/>
            <person name="Hanschen E.R."/>
            <person name="Kunde Y.A."/>
            <person name="Johnson M.B."/>
            <person name="Starkenburg S.R."/>
            <person name="Johnson S.L."/>
        </authorList>
    </citation>
    <scope>NUCLEOTIDE SEQUENCE [LARGE SCALE GENOMIC DNA]</scope>
</reference>
<keyword evidence="7" id="KW-0234">DNA repair</keyword>
<gene>
    <name evidence="13 14" type="primary">LOC113857095</name>
</gene>
<dbReference type="GO" id="GO:0035825">
    <property type="term" value="P:homologous recombination"/>
    <property type="evidence" value="ECO:0007669"/>
    <property type="project" value="UniProtKB-ARBA"/>
</dbReference>
<dbReference type="GO" id="GO:0006281">
    <property type="term" value="P:DNA repair"/>
    <property type="evidence" value="ECO:0007669"/>
    <property type="project" value="UniProtKB-KW"/>
</dbReference>
<dbReference type="PANTHER" id="PTHR12663">
    <property type="entry name" value="ANDROGEN INDUCED INHIBITOR OF PROLIFERATION AS3 / PDS5-RELATED"/>
    <property type="match status" value="1"/>
</dbReference>
<dbReference type="GO" id="GO:0000785">
    <property type="term" value="C:chromatin"/>
    <property type="evidence" value="ECO:0007669"/>
    <property type="project" value="TreeGrafter"/>
</dbReference>
<dbReference type="FunFam" id="2.30.30.140:FF:000033">
    <property type="entry name" value="Binding protein"/>
    <property type="match status" value="1"/>
</dbReference>
<keyword evidence="9" id="KW-0131">Cell cycle</keyword>
<dbReference type="SUPFAM" id="SSF48371">
    <property type="entry name" value="ARM repeat"/>
    <property type="match status" value="1"/>
</dbReference>
<dbReference type="RefSeq" id="XP_027344631.1">
    <property type="nucleotide sequence ID" value="XM_027488830.1"/>
</dbReference>
<dbReference type="InterPro" id="IPR039776">
    <property type="entry name" value="Pds5"/>
</dbReference>
<evidence type="ECO:0000313" key="14">
    <source>
        <dbReference type="RefSeq" id="XP_027344631.1"/>
    </source>
</evidence>
<comment type="subcellular location">
    <subcellularLocation>
        <location evidence="1">Nucleus</location>
    </subcellularLocation>
</comment>
<keyword evidence="5" id="KW-0227">DNA damage</keyword>
<sequence length="890" mass="98740">MCELSRQKMAAPNETGSLTERNTTKLLKHMGRKLLKYLTSADKLLELLDKLELILSSLNQGPAKPLKESLVHSMKALISDELLHHRDQGVQISVASCLAEITRITAPEVPYNDEQMKEMFKVTVRAFEKLSHVSGHGYDKALAILDNVSNIRLCLVMLDLECEDLIIEMFQHFLRFTRSDHPRKAIDSMESIMTLLLAQSENITVHLLRPLLDSVRNENQTISPISWALGEKVITNCAVTLKPFMMKAVELSGRALNEYAPIVTSICQNGSESPQCDHSSGSKQTVVQVVEDKFDVPKDAYEQPSDATKGHVLDITCERDVLIMDDTKSIRSAGASTDGEAIKKSGSKMKPGSEISKNSKRSNGRNNFETSNLESIQEAKSESQLTIMPRKRGRKPNSLMNAEEGYDRSWIYPGTKSRKSAVSRKARNSSTAFPPSDKITSRRKDKLHPKPKTVSEALVSEQKSEKITKSVQSRTEDIGSDCPPYENLASDMENVLSKPEETSKGCEALAFKHKISENTNAAAFFTNNDIPDGFHTKGGRRRKIKNTGNQDIFPSAVSMLKEDKLKPLLQETSLDSPRVELQKESEVKPIRKIIFSMKIDGKTAAAPELVVAKTEPIFSCGDEGKHELGTNTELANIEGDRSSAQTKVEKKWRLNVTPNKGLNKSSAVKELKIESASKTLNGVEENSQARLRRRHSNVSVEASESRNPDNSLVGSRIKVWWPMDRTFYEGVVDSYDSIKGKHKILYADGDIEVLNLKKQRWELVSVNVSLDKEGGLALQKLAEASDIAEKSKEKSEMEPTKGAKIKSRSRGRASASIPKSESIKSAVKSVDTSVVDLPALADESIDDPPRTVGGKDSVRKPKTKKIKTGSDMKKNKSETDDPEKEKAQRA</sequence>
<evidence type="ECO:0000256" key="5">
    <source>
        <dbReference type="ARBA" id="ARBA00022763"/>
    </source>
</evidence>
<dbReference type="Gene3D" id="2.30.30.140">
    <property type="match status" value="1"/>
</dbReference>
<evidence type="ECO:0000256" key="6">
    <source>
        <dbReference type="ARBA" id="ARBA00022776"/>
    </source>
</evidence>
<feature type="region of interest" description="Disordered" evidence="11">
    <location>
        <begin position="333"/>
        <end position="484"/>
    </location>
</feature>
<keyword evidence="12" id="KW-1185">Reference proteome</keyword>
<evidence type="ECO:0000256" key="2">
    <source>
        <dbReference type="ARBA" id="ARBA00006254"/>
    </source>
</evidence>
<dbReference type="GO" id="GO:0009556">
    <property type="term" value="P:microsporogenesis"/>
    <property type="evidence" value="ECO:0007669"/>
    <property type="project" value="UniProtKB-ARBA"/>
</dbReference>
<dbReference type="AlphaFoldDB" id="A0A8B8KLG2"/>
<feature type="compositionally biased region" description="Basic and acidic residues" evidence="11">
    <location>
        <begin position="787"/>
        <end position="801"/>
    </location>
</feature>
<dbReference type="KEGG" id="aprc:113857095"/>
<dbReference type="RefSeq" id="XP_027344630.1">
    <property type="nucleotide sequence ID" value="XM_027488829.1"/>
</dbReference>
<evidence type="ECO:0000256" key="10">
    <source>
        <dbReference type="ARBA" id="ARBA00058864"/>
    </source>
</evidence>
<evidence type="ECO:0000256" key="9">
    <source>
        <dbReference type="ARBA" id="ARBA00023306"/>
    </source>
</evidence>
<reference evidence="13 14" key="2">
    <citation type="submission" date="2025-04" db="UniProtKB">
        <authorList>
            <consortium name="RefSeq"/>
        </authorList>
    </citation>
    <scope>IDENTIFICATION</scope>
    <source>
        <tissue evidence="13 14">Young leaves</tissue>
    </source>
</reference>
<dbReference type="SUPFAM" id="SSF63748">
    <property type="entry name" value="Tudor/PWWP/MBT"/>
    <property type="match status" value="1"/>
</dbReference>
<evidence type="ECO:0000256" key="1">
    <source>
        <dbReference type="ARBA" id="ARBA00004123"/>
    </source>
</evidence>
<evidence type="ECO:0000313" key="13">
    <source>
        <dbReference type="RefSeq" id="XP_027344630.1"/>
    </source>
</evidence>
<evidence type="ECO:0000256" key="8">
    <source>
        <dbReference type="ARBA" id="ARBA00023242"/>
    </source>
</evidence>
<name>A0A8B8KLG2_ABRPR</name>
<evidence type="ECO:0000256" key="7">
    <source>
        <dbReference type="ARBA" id="ARBA00023204"/>
    </source>
</evidence>
<dbReference type="InterPro" id="IPR016024">
    <property type="entry name" value="ARM-type_fold"/>
</dbReference>
<dbReference type="GO" id="GO:0051301">
    <property type="term" value="P:cell division"/>
    <property type="evidence" value="ECO:0007669"/>
    <property type="project" value="UniProtKB-KW"/>
</dbReference>
<evidence type="ECO:0000256" key="11">
    <source>
        <dbReference type="SAM" id="MobiDB-lite"/>
    </source>
</evidence>
<dbReference type="GO" id="GO:0005634">
    <property type="term" value="C:nucleus"/>
    <property type="evidence" value="ECO:0007669"/>
    <property type="project" value="UniProtKB-SubCell"/>
</dbReference>
<feature type="compositionally biased region" description="Basic residues" evidence="11">
    <location>
        <begin position="441"/>
        <end position="451"/>
    </location>
</feature>
<dbReference type="CDD" id="cd20404">
    <property type="entry name" value="Tudor_Agenet_AtEML-like"/>
    <property type="match status" value="1"/>
</dbReference>